<keyword evidence="3" id="KW-0963">Cytoplasm</keyword>
<dbReference type="FunFam" id="2.60.40.10:FF:000345">
    <property type="entry name" value="Muscle M-line assembly protein unc-89"/>
    <property type="match status" value="3"/>
</dbReference>
<evidence type="ECO:0000256" key="5">
    <source>
        <dbReference type="ARBA" id="ARBA00022741"/>
    </source>
</evidence>
<comment type="subcellular location">
    <subcellularLocation>
        <location evidence="1">Cytoplasm</location>
        <location evidence="1">Myofibril</location>
        <location evidence="1">Sarcomere</location>
        <location evidence="1">A band</location>
    </subcellularLocation>
</comment>
<dbReference type="SMART" id="SM00406">
    <property type="entry name" value="IGv"/>
    <property type="match status" value="5"/>
</dbReference>
<dbReference type="Gene3D" id="1.10.510.10">
    <property type="entry name" value="Transferase(Phosphotransferase) domain 1"/>
    <property type="match status" value="2"/>
</dbReference>
<feature type="domain" description="Ig-like" evidence="12">
    <location>
        <begin position="2771"/>
        <end position="2848"/>
    </location>
</feature>
<keyword evidence="15" id="KW-1185">Reference proteome</keyword>
<feature type="domain" description="Ig-like" evidence="12">
    <location>
        <begin position="1668"/>
        <end position="1756"/>
    </location>
</feature>
<dbReference type="InterPro" id="IPR013106">
    <property type="entry name" value="Ig_V-set"/>
</dbReference>
<feature type="domain" description="Ig-like" evidence="12">
    <location>
        <begin position="1116"/>
        <end position="1205"/>
    </location>
</feature>
<dbReference type="Gene3D" id="2.30.29.30">
    <property type="entry name" value="Pleckstrin-homology domain (PH domain)/Phosphotyrosine-binding domain (PTB)"/>
    <property type="match status" value="1"/>
</dbReference>
<evidence type="ECO:0000259" key="13">
    <source>
        <dbReference type="PROSITE" id="PS50853"/>
    </source>
</evidence>
<feature type="compositionally biased region" description="Polar residues" evidence="9">
    <location>
        <begin position="373"/>
        <end position="392"/>
    </location>
</feature>
<dbReference type="PROSITE" id="PS50853">
    <property type="entry name" value="FN3"/>
    <property type="match status" value="2"/>
</dbReference>
<dbReference type="GO" id="GO:0005524">
    <property type="term" value="F:ATP binding"/>
    <property type="evidence" value="ECO:0007669"/>
    <property type="project" value="UniProtKB-KW"/>
</dbReference>
<evidence type="ECO:0000256" key="2">
    <source>
        <dbReference type="ARBA" id="ARBA00006692"/>
    </source>
</evidence>
<feature type="compositionally biased region" description="Low complexity" evidence="9">
    <location>
        <begin position="513"/>
        <end position="530"/>
    </location>
</feature>
<feature type="compositionally biased region" description="Low complexity" evidence="9">
    <location>
        <begin position="1645"/>
        <end position="1658"/>
    </location>
</feature>
<dbReference type="GO" id="GO:0040017">
    <property type="term" value="P:positive regulation of locomotion"/>
    <property type="evidence" value="ECO:0007669"/>
    <property type="project" value="UniProtKB-ARBA"/>
</dbReference>
<dbReference type="PANTHER" id="PTHR47633">
    <property type="entry name" value="IMMUNOGLOBULIN"/>
    <property type="match status" value="1"/>
</dbReference>
<comment type="similarity">
    <text evidence="2">Belongs to the protein kinase superfamily. CAMK Ser/Thr protein kinase family.</text>
</comment>
<dbReference type="PANTHER" id="PTHR47633:SF3">
    <property type="entry name" value="STRIATED MUSCLE PREFERENTIALLY EXPRESSED PROTEIN KINASE"/>
    <property type="match status" value="1"/>
</dbReference>
<feature type="domain" description="Ig-like" evidence="12">
    <location>
        <begin position="1863"/>
        <end position="1952"/>
    </location>
</feature>
<sequence length="3323" mass="371417">MLMTFPVVPGAHQVLFSLERRHRGPAESPGLHPQHQHANKDLQYILAIEGCKGDLLKIGRILNHEIFDVYEGNEVSSSERYVFLFKGRVFVTEKRVTSEKESYHVTNLFRLQDVDLIDTVDGDALKILFKSHKKNRPGFPLSLRARSAEQKSSWLKELLNANQVVEDLGDLEPSLEHSLVASNEQLAEKSNDIIEPAEDEKPKTALKRQDSVKKSKGEKTPDSSVPQTPTEADAPRSLKRQESVKKSKRSSDTSAPETPTETFEKPPKLLRQDSKKSKASDSSAPETATEVLDKRPKLSRQDSKKSKTSDSSAPETPVESSEKPPPLSRQDSKKNSSRKKSKASDVSAPETPVESSEKPPLLSRQDSKKSKASDVSTPGTPVESSEKSPLSRQDSKKSKASDVSAPGTPVESSEKSPLSRQDSKKSKTSDVSAPETPVESSEKPPSFSRQDSKKSKASDASAPGTPVETSEKPPPLSRQDSKKSQASAPETPTESKEPRLARQDSKKSKTSDTSEPATPTDTTTAAPALTRQDSVKKKQKKQSVTEKEEEKVVPISEEKEAPLLARQESVSKKTSDKRKAEEEESKSKLRRQESLTKKEEEDKKKSKQGEEPCGVPTIIMSEDASASEARMESMELGGEDSATLASESIRSDSVTPPGSVGDTAVLECETEGSPVPSVTWLRDNQKMEKSSRLQTSSVGQKHSLTLKEVCPDDGGLYTVVATNSKGSASCSAPLNIKLSLLGLPKEDSRPTTPGAPSCPTRPSSRKPGSGDQILERRQEAETGRSRARCVREQRSVRADSGPRGRERRWNLYGHRHQRRGRGQDGGQPQRRQAQGCLKGLEVEEVEREPTPRPKTPKFRWFKNGEYFEANERFQVIFNEEEDSLALMFQHVTPEDAGLYTCVASTSTGSKIACSAELTVQGVIRQVEAPSIKAELSDAEATEGGSAMLELKITGYPKPKVTWYHGGKEVSTGGRIRFLFADDETFTLVIKNVKKDDGGKYSVKAANEMGEAESSCKLTVKSAPSFVKGLKDMSVMAEEPLKFEVEIDGNPVPEVKWYKDGQPLAPSARVKIVDNAGKQSLEIVKCKPADSGSYSCVITNNLGNQAEFSNVVVKASPTFAKGMENVEGMEGDTLKFNVEINGNPKPTLKWLKDGKELPIDGKRIKVTEQDNQYTLTIQNAAPSDVGTYTCEIRNEHGLKASSGNLNVKMKPEFIKKLSDMGANEGDLGLVMNTTVKGYPAPTIKWYHGENSLENDKSYIITSENDNTSHSLKIKKVNRINGGTFTCKATNEMGEAATNAVLTVNITAKKPEIEQELKPTQLVEGKPGKLVAKVSGEPKPKITWLKDGKPISLNGRFRWKRPKTERSPCSSATSPPTTPGCIPWWPQATREKPPLRHPSPLFRLPTSIKWQKDGEDVSDDGRIQLTELPDGTIALCIEKARQSDAGKYTVIASNAEGKARSAALVQVQEIKKPEIEGSLVPLTIKDGETGELKVKASGIPKPTVTWLKDGKVLRPTNRVESVEEEDGTVALVIKNARPEDAGNYSVLVQNPLGEAKSAAPVAVEQAPTFQKPLEPVNVIEGYPAKLEAKLAGSPPPELKWMKDGEEIIPDNEHVREVRSPDGTVALLIDNCKPEDAGKYSLSATNPLGESSSSGKLGVSGKESDAPPCKPCFVTPLGQLTVKEGEPIRFEAEILGNPLPDISWVVNDRPLTPSDSTLVTFDGDKAILEIKSSTPDHIGTYQCKLSNPLGEANSEGSVSVQEKTAPHFIQRLNDFNGFLEQPLRLSCRVAGYPEPEVDWYFNGDLISVANPRYHLSQTGETHTLSIPSCRMEDNGVYECKAKNPVGEDHTRSAVNISDKVQRGEAPMFLKKIGDNEVMEGMTAKFTACITGSPTPEVTWFKDGQPLEPSNRHKMELESTGILRLIVREVEEGDYGDYSVTLANPLGSATCSAKICPDSLDPKYLIPMGDQFVDFGKFKKTGIPVPLPEKPRIVRMDDTSLTLGWKPSVPTCPRVPVTYQLEMAKHPDGEWTPYKTGLKDTLCDVRDLRPGQDYKFQVRVENKHGVSDPSPYVTAHRSKIYQPPTPADFKPKDYSLEHPPLEKYAAPPKFVRREEDVMYGVRGHPVTIEFWVYGQPQPQVTWFKGDSQIGKDKYGFMQDRNGKLCVFIDCMNDDFVGTYTCLAVNDEGEANMKIKLLIAEPPVFLERLEETTAMSRRSARMQCRVTGLPYPKIKWFRDWHPLYESERVKILWEEPDKCTLFISNLITRDNALYSCTATNIAGTATSSASLNVEDSEDMFDYKTYCRPIPVRPRTKLFEDFYDIGDELGRGTQAITYHAVKRETGDSYAAKSMHGKGKLKEFMKAEMDIMNQLCHPKLVRLRDAFETKDTLTLVTDICGGGEILNNIIKRGGITERDVANYVKQILEGLDYMHSRYVGHLGLTIGDVMMARVNSNDIRFGDFSLAARLLPGKDYFLEYGHPEFVAPEIANKLPATVLADMWSVGVITYLLLSGISPFLGEHDRETLTRVQQGKINFVEDAFTGVSDDAKDFMSKLLVFDPKGRLDVKSALQHRWIKYHMDKDRPSASERLLNNLDRLKDYQKKWRDWYSNASCRTCFTPSSSPEPLELDRTHVKPSHFDDVTFKQKISREDIDFRSESSYQNGPDTYLLQLRDTDFPLRLRQYLRVGASVSPSIKTSLREKHWGDSPLVIRERRKFVDVMDEEIDDERKGLTVSSVPRRLYHEIGTLGFAREQMEQLKKEVWKDKGSREFEIGMAPYFREKLRNAAMKENDEVVFTCYAIGKPKVDYTWFRNDGILLESSRIVVTELKDGRCELRINPTRAYDIGVYKCVARNMHGVTCCRARLKLGSKPGRPEKPAVRDTSDTEIYITWAVPRDEGNCTTLGYALEYKKADENDWQLILNNIEHEYFVIRKLEPTTFYQFRVQAYNKFGWGDKGLPTEPVSTKPEGAPKVKVSPRRKYQQEFTERTPDYQLEEFEIPILDYSRETEPAPLVESDPLELYRIVSEMDRGRFSVVLNVWVKESNTSSIAKVIQKAKDYDGRQEYEMMKSLCHERVVSLLSASYHQDKTVLVMEKLSGVDVMSYLALRHDYNEEMVVTIIKQVLEALDYLHFREICYIELQPDNVVMVNLRDSDIKLVDFGCARRVPKPGAKVQVEGTPEYLAPEVLKNEEVSTLTDVWCVGVLTYILLSGLSPFAGRDEEETRENVQFVRYHFDNMLPDTTSEVTRFLLNIFKQCPIKRLTVEECLEHKWLAPSEYMIMKRESARFLPDRLASFAKRFHAAKYEAMDPEMLISLGMSSSKTDMKVDEFL</sequence>
<accession>A0AAV4UDP4</accession>
<feature type="domain" description="Ig-like" evidence="12">
    <location>
        <begin position="929"/>
        <end position="1018"/>
    </location>
</feature>
<feature type="domain" description="Ig-like" evidence="12">
    <location>
        <begin position="1763"/>
        <end position="1854"/>
    </location>
</feature>
<dbReference type="GO" id="GO:0031672">
    <property type="term" value="C:A band"/>
    <property type="evidence" value="ECO:0007669"/>
    <property type="project" value="UniProtKB-SubCell"/>
</dbReference>
<feature type="compositionally biased region" description="Basic and acidic residues" evidence="9">
    <location>
        <begin position="773"/>
        <end position="809"/>
    </location>
</feature>
<dbReference type="InterPro" id="IPR007110">
    <property type="entry name" value="Ig-like_dom"/>
</dbReference>
<feature type="compositionally biased region" description="Basic and acidic residues" evidence="9">
    <location>
        <begin position="262"/>
        <end position="279"/>
    </location>
</feature>
<dbReference type="Pfam" id="PF00041">
    <property type="entry name" value="fn3"/>
    <property type="match status" value="2"/>
</dbReference>
<feature type="domain" description="Fibronectin type-III" evidence="13">
    <location>
        <begin position="1983"/>
        <end position="2077"/>
    </location>
</feature>
<dbReference type="GO" id="GO:0030154">
    <property type="term" value="P:cell differentiation"/>
    <property type="evidence" value="ECO:0007669"/>
    <property type="project" value="UniProtKB-ARBA"/>
</dbReference>
<dbReference type="InterPro" id="IPR036116">
    <property type="entry name" value="FN3_sf"/>
</dbReference>
<dbReference type="PROSITE" id="PS50011">
    <property type="entry name" value="PROTEIN_KINASE_DOM"/>
    <property type="match status" value="2"/>
</dbReference>
<keyword evidence="5" id="KW-0547">Nucleotide-binding</keyword>
<organism evidence="14 15">
    <name type="scientific">Caerostris darwini</name>
    <dbReference type="NCBI Taxonomy" id="1538125"/>
    <lineage>
        <taxon>Eukaryota</taxon>
        <taxon>Metazoa</taxon>
        <taxon>Ecdysozoa</taxon>
        <taxon>Arthropoda</taxon>
        <taxon>Chelicerata</taxon>
        <taxon>Arachnida</taxon>
        <taxon>Araneae</taxon>
        <taxon>Araneomorphae</taxon>
        <taxon>Entelegynae</taxon>
        <taxon>Araneoidea</taxon>
        <taxon>Araneidae</taxon>
        <taxon>Caerostris</taxon>
    </lineage>
</organism>
<name>A0AAV4UDP4_9ARAC</name>
<evidence type="ECO:0000256" key="3">
    <source>
        <dbReference type="ARBA" id="ARBA00022490"/>
    </source>
</evidence>
<evidence type="ECO:0000256" key="1">
    <source>
        <dbReference type="ARBA" id="ARBA00004161"/>
    </source>
</evidence>
<dbReference type="InterPro" id="IPR011009">
    <property type="entry name" value="Kinase-like_dom_sf"/>
</dbReference>
<dbReference type="FunFam" id="2.60.40.10:FF:000080">
    <property type="entry name" value="Myosin light chain kinase, smooth muscle"/>
    <property type="match status" value="2"/>
</dbReference>
<dbReference type="CDD" id="cd00096">
    <property type="entry name" value="Ig"/>
    <property type="match status" value="3"/>
</dbReference>
<dbReference type="Pfam" id="PF07679">
    <property type="entry name" value="I-set"/>
    <property type="match status" value="16"/>
</dbReference>
<feature type="domain" description="Ig-like" evidence="12">
    <location>
        <begin position="616"/>
        <end position="735"/>
    </location>
</feature>
<evidence type="ECO:0000256" key="4">
    <source>
        <dbReference type="ARBA" id="ARBA00022737"/>
    </source>
</evidence>
<feature type="region of interest" description="Disordered" evidence="9">
    <location>
        <begin position="2952"/>
        <end position="2973"/>
    </location>
</feature>
<dbReference type="GO" id="GO:0004672">
    <property type="term" value="F:protein kinase activity"/>
    <property type="evidence" value="ECO:0007669"/>
    <property type="project" value="InterPro"/>
</dbReference>
<feature type="compositionally biased region" description="Basic and acidic residues" evidence="9">
    <location>
        <begin position="569"/>
        <end position="610"/>
    </location>
</feature>
<dbReference type="FunFam" id="2.60.40.10:FF:000873">
    <property type="entry name" value="Muscle M-line assembly protein unc-89"/>
    <property type="match status" value="1"/>
</dbReference>
<protein>
    <submittedName>
        <fullName evidence="14">Obscurin</fullName>
    </submittedName>
</protein>
<feature type="region of interest" description="Disordered" evidence="9">
    <location>
        <begin position="1360"/>
        <end position="1381"/>
    </location>
</feature>
<feature type="domain" description="Ig-like" evidence="12">
    <location>
        <begin position="1023"/>
        <end position="1108"/>
    </location>
</feature>
<keyword evidence="8" id="KW-0393">Immunoglobulin domain</keyword>
<feature type="compositionally biased region" description="Basic and acidic residues" evidence="9">
    <location>
        <begin position="291"/>
        <end position="308"/>
    </location>
</feature>
<keyword evidence="4" id="KW-0677">Repeat</keyword>
<dbReference type="SUPFAM" id="SSF56112">
    <property type="entry name" value="Protein kinase-like (PK-like)"/>
    <property type="match status" value="2"/>
</dbReference>
<feature type="compositionally biased region" description="Basic and acidic residues" evidence="9">
    <location>
        <begin position="543"/>
        <end position="561"/>
    </location>
</feature>
<feature type="domain" description="Ig-like" evidence="12">
    <location>
        <begin position="2104"/>
        <end position="2195"/>
    </location>
</feature>
<feature type="domain" description="Protein kinase" evidence="11">
    <location>
        <begin position="2317"/>
        <end position="2570"/>
    </location>
</feature>
<dbReference type="SMART" id="SM00409">
    <property type="entry name" value="IG"/>
    <property type="match status" value="15"/>
</dbReference>
<feature type="region of interest" description="Disordered" evidence="9">
    <location>
        <begin position="187"/>
        <end position="700"/>
    </location>
</feature>
<feature type="domain" description="PH" evidence="10">
    <location>
        <begin position="54"/>
        <end position="163"/>
    </location>
</feature>
<dbReference type="InterPro" id="IPR000719">
    <property type="entry name" value="Prot_kinase_dom"/>
</dbReference>
<gene>
    <name evidence="14" type="primary">Unc-89</name>
    <name evidence="14" type="ORF">CDAR_566732</name>
</gene>
<dbReference type="InterPro" id="IPR011993">
    <property type="entry name" value="PH-like_dom_sf"/>
</dbReference>
<dbReference type="InterPro" id="IPR003961">
    <property type="entry name" value="FN3_dom"/>
</dbReference>
<dbReference type="FunFam" id="2.60.40.10:FF:000425">
    <property type="entry name" value="Myosin light chain kinase"/>
    <property type="match status" value="3"/>
</dbReference>
<dbReference type="InterPro" id="IPR013098">
    <property type="entry name" value="Ig_I-set"/>
</dbReference>
<dbReference type="GO" id="GO:0045989">
    <property type="term" value="P:positive regulation of striated muscle contraction"/>
    <property type="evidence" value="ECO:0007669"/>
    <property type="project" value="UniProtKB-ARBA"/>
</dbReference>
<dbReference type="FunFam" id="2.60.40.10:FF:000145">
    <property type="entry name" value="Myosin light chain kinase, smooth muscle"/>
    <property type="match status" value="1"/>
</dbReference>
<feature type="domain" description="Ig-like" evidence="12">
    <location>
        <begin position="1565"/>
        <end position="1657"/>
    </location>
</feature>
<dbReference type="CDD" id="cd00063">
    <property type="entry name" value="FN3"/>
    <property type="match status" value="2"/>
</dbReference>
<feature type="domain" description="Ig-like" evidence="12">
    <location>
        <begin position="2197"/>
        <end position="2287"/>
    </location>
</feature>
<feature type="compositionally biased region" description="Polar residues" evidence="9">
    <location>
        <begin position="643"/>
        <end position="656"/>
    </location>
</feature>
<dbReference type="SMART" id="SM00408">
    <property type="entry name" value="IGc2"/>
    <property type="match status" value="15"/>
</dbReference>
<evidence type="ECO:0000256" key="6">
    <source>
        <dbReference type="ARBA" id="ARBA00022840"/>
    </source>
</evidence>
<evidence type="ECO:0000259" key="11">
    <source>
        <dbReference type="PROSITE" id="PS50011"/>
    </source>
</evidence>
<dbReference type="EMBL" id="BPLQ01011142">
    <property type="protein sequence ID" value="GIY55919.1"/>
    <property type="molecule type" value="Genomic_DNA"/>
</dbReference>
<dbReference type="InterPro" id="IPR013783">
    <property type="entry name" value="Ig-like_fold"/>
</dbReference>
<feature type="compositionally biased region" description="Basic and acidic residues" evidence="9">
    <location>
        <begin position="199"/>
        <end position="221"/>
    </location>
</feature>
<dbReference type="InterPro" id="IPR036179">
    <property type="entry name" value="Ig-like_dom_sf"/>
</dbReference>
<evidence type="ECO:0000256" key="9">
    <source>
        <dbReference type="SAM" id="MobiDB-lite"/>
    </source>
</evidence>
<comment type="caution">
    <text evidence="14">The sequence shown here is derived from an EMBL/GenBank/DDBJ whole genome shotgun (WGS) entry which is preliminary data.</text>
</comment>
<dbReference type="InterPro" id="IPR055251">
    <property type="entry name" value="SOS1_NGEF_PH"/>
</dbReference>
<dbReference type="InterPro" id="IPR003599">
    <property type="entry name" value="Ig_sub"/>
</dbReference>
<feature type="domain" description="Ig-like" evidence="12">
    <location>
        <begin position="1210"/>
        <end position="1301"/>
    </location>
</feature>
<feature type="domain" description="Ig-like" evidence="12">
    <location>
        <begin position="1309"/>
        <end position="1464"/>
    </location>
</feature>
<dbReference type="InterPro" id="IPR001849">
    <property type="entry name" value="PH_domain"/>
</dbReference>
<dbReference type="Gene3D" id="2.60.40.10">
    <property type="entry name" value="Immunoglobulins"/>
    <property type="match status" value="18"/>
</dbReference>
<feature type="compositionally biased region" description="Basic and acidic residues" evidence="9">
    <location>
        <begin position="493"/>
        <end position="512"/>
    </location>
</feature>
<dbReference type="Pfam" id="PF00069">
    <property type="entry name" value="Pkinase"/>
    <property type="match status" value="2"/>
</dbReference>
<dbReference type="InterPro" id="IPR003598">
    <property type="entry name" value="Ig_sub2"/>
</dbReference>
<evidence type="ECO:0000313" key="14">
    <source>
        <dbReference type="EMBL" id="GIY55919.1"/>
    </source>
</evidence>
<dbReference type="SMART" id="SM00060">
    <property type="entry name" value="FN3"/>
    <property type="match status" value="2"/>
</dbReference>
<dbReference type="SUPFAM" id="SSF50729">
    <property type="entry name" value="PH domain-like"/>
    <property type="match status" value="1"/>
</dbReference>
<dbReference type="GO" id="GO:0009653">
    <property type="term" value="P:anatomical structure morphogenesis"/>
    <property type="evidence" value="ECO:0007669"/>
    <property type="project" value="UniProtKB-ARBA"/>
</dbReference>
<feature type="domain" description="Ig-like" evidence="12">
    <location>
        <begin position="1471"/>
        <end position="1562"/>
    </location>
</feature>
<dbReference type="Gene3D" id="3.30.200.20">
    <property type="entry name" value="Phosphorylase Kinase, domain 1"/>
    <property type="match status" value="2"/>
</dbReference>
<feature type="domain" description="Ig-like" evidence="12">
    <location>
        <begin position="836"/>
        <end position="918"/>
    </location>
</feature>
<dbReference type="Proteomes" id="UP001054837">
    <property type="component" value="Unassembled WGS sequence"/>
</dbReference>
<feature type="region of interest" description="Disordered" evidence="9">
    <location>
        <begin position="743"/>
        <end position="833"/>
    </location>
</feature>
<dbReference type="FunFam" id="2.60.40.10:FF:000107">
    <property type="entry name" value="Myosin, light chain kinase a"/>
    <property type="match status" value="2"/>
</dbReference>
<dbReference type="PROSITE" id="PS50003">
    <property type="entry name" value="PH_DOMAIN"/>
    <property type="match status" value="1"/>
</dbReference>
<evidence type="ECO:0000259" key="12">
    <source>
        <dbReference type="PROSITE" id="PS50835"/>
    </source>
</evidence>
<dbReference type="Pfam" id="PF22697">
    <property type="entry name" value="SOS1_NGEF_PH"/>
    <property type="match status" value="1"/>
</dbReference>
<feature type="domain" description="Fibronectin type-III" evidence="13">
    <location>
        <begin position="2867"/>
        <end position="2961"/>
    </location>
</feature>
<dbReference type="GO" id="GO:0060298">
    <property type="term" value="P:positive regulation of sarcomere organization"/>
    <property type="evidence" value="ECO:0007669"/>
    <property type="project" value="UniProtKB-ARBA"/>
</dbReference>
<dbReference type="FunFam" id="2.60.40.10:FF:000032">
    <property type="entry name" value="palladin isoform X1"/>
    <property type="match status" value="2"/>
</dbReference>
<dbReference type="SUPFAM" id="SSF48726">
    <property type="entry name" value="Immunoglobulin"/>
    <property type="match status" value="15"/>
</dbReference>
<proteinExistence type="inferred from homology"/>
<evidence type="ECO:0000313" key="15">
    <source>
        <dbReference type="Proteomes" id="UP001054837"/>
    </source>
</evidence>
<evidence type="ECO:0000259" key="10">
    <source>
        <dbReference type="PROSITE" id="PS50003"/>
    </source>
</evidence>
<dbReference type="SUPFAM" id="SSF49265">
    <property type="entry name" value="Fibronectin type III"/>
    <property type="match status" value="2"/>
</dbReference>
<evidence type="ECO:0000256" key="7">
    <source>
        <dbReference type="ARBA" id="ARBA00023157"/>
    </source>
</evidence>
<dbReference type="PROSITE" id="PS50835">
    <property type="entry name" value="IG_LIKE"/>
    <property type="match status" value="15"/>
</dbReference>
<evidence type="ECO:0000256" key="8">
    <source>
        <dbReference type="ARBA" id="ARBA00023319"/>
    </source>
</evidence>
<keyword evidence="6" id="KW-0067">ATP-binding</keyword>
<feature type="domain" description="Protein kinase" evidence="11">
    <location>
        <begin position="3015"/>
        <end position="3265"/>
    </location>
</feature>
<keyword evidence="7" id="KW-1015">Disulfide bond</keyword>
<feature type="region of interest" description="Disordered" evidence="9">
    <location>
        <begin position="1640"/>
        <end position="1659"/>
    </location>
</feature>
<reference evidence="14 15" key="1">
    <citation type="submission" date="2021-06" db="EMBL/GenBank/DDBJ databases">
        <title>Caerostris darwini draft genome.</title>
        <authorList>
            <person name="Kono N."/>
            <person name="Arakawa K."/>
        </authorList>
    </citation>
    <scope>NUCLEOTIDE SEQUENCE [LARGE SCALE GENOMIC DNA]</scope>
</reference>
<feature type="compositionally biased region" description="Basic and acidic residues" evidence="9">
    <location>
        <begin position="233"/>
        <end position="251"/>
    </location>
</feature>